<comment type="catalytic activity">
    <reaction evidence="8 9">
        <text>tRNA(Arg) + L-arginine + ATP = L-arginyl-tRNA(Arg) + AMP + diphosphate</text>
        <dbReference type="Rhea" id="RHEA:20301"/>
        <dbReference type="Rhea" id="RHEA-COMP:9658"/>
        <dbReference type="Rhea" id="RHEA-COMP:9673"/>
        <dbReference type="ChEBI" id="CHEBI:30616"/>
        <dbReference type="ChEBI" id="CHEBI:32682"/>
        <dbReference type="ChEBI" id="CHEBI:33019"/>
        <dbReference type="ChEBI" id="CHEBI:78442"/>
        <dbReference type="ChEBI" id="CHEBI:78513"/>
        <dbReference type="ChEBI" id="CHEBI:456215"/>
        <dbReference type="EC" id="6.1.1.19"/>
    </reaction>
</comment>
<evidence type="ECO:0000256" key="4">
    <source>
        <dbReference type="ARBA" id="ARBA00022741"/>
    </source>
</evidence>
<keyword evidence="7 9" id="KW-0030">Aminoacyl-tRNA synthetase</keyword>
<comment type="similarity">
    <text evidence="1 9 10">Belongs to the class-I aminoacyl-tRNA synthetase family.</text>
</comment>
<evidence type="ECO:0000256" key="2">
    <source>
        <dbReference type="ARBA" id="ARBA00022490"/>
    </source>
</evidence>
<dbReference type="EC" id="6.1.1.19" evidence="9"/>
<comment type="subunit">
    <text evidence="9">Monomer.</text>
</comment>
<dbReference type="Gene3D" id="3.40.50.620">
    <property type="entry name" value="HUPs"/>
    <property type="match status" value="1"/>
</dbReference>
<evidence type="ECO:0000256" key="8">
    <source>
        <dbReference type="ARBA" id="ARBA00049339"/>
    </source>
</evidence>
<evidence type="ECO:0000256" key="9">
    <source>
        <dbReference type="HAMAP-Rule" id="MF_00123"/>
    </source>
</evidence>
<dbReference type="SUPFAM" id="SSF47323">
    <property type="entry name" value="Anticodon-binding domain of a subclass of class I aminoacyl-tRNA synthetases"/>
    <property type="match status" value="1"/>
</dbReference>
<sequence>MQQTLIELLDARVSAALAAVGCEGAPAVIAPAGRPEFGDYQANGVMGAAKARKMNPRQLASEVLEKLDLAGIASKVEIAGPGFINITLAPEFLAALAHEAMADAKLGVPQPVSQRVVVDYSSPNLAKEMHVGHLRSTIIGDALARVLRFLGHEVIAQNHVGDWGTQFGMLTAYLIEAEQGGEATLALNDLEDFYRRAKQRFDADEAFATHSREYVVKLQGGDAQVNALWQKFLDVSLHHCEAVYEKLGVGLTRADVRGESAYNDDLPVVVADLKAKGLAVESEGAQVVFLEEFSNKEGEAQAYIVQKQDGGYLYATTDLAAVRYRAATLKADRALYVVDARQGLHFQQMFTVSRKAGYAPQGMQLEHVGFGVMLGEDGKPFKTRTGGTVKLAELLEEAEHRAFALVSEKNANMPESERRAIAAAVGIGAVKYADLSKNRNSDYVFSWDSMLAFEGNTAPYLQYAYTRIAGVFRRVEHFDAAAPIVLEEEAERQLALALVRFSEALHSVARETMPHFLCAYLYELSGQFMRFYEACPVLKSEGALRDSRLRLCRLTADTLKTGLGLLGIGVLEAM</sequence>
<dbReference type="Proteomes" id="UP000778523">
    <property type="component" value="Unassembled WGS sequence"/>
</dbReference>
<comment type="subcellular location">
    <subcellularLocation>
        <location evidence="9">Cytoplasm</location>
    </subcellularLocation>
</comment>
<proteinExistence type="inferred from homology"/>
<dbReference type="SMART" id="SM01016">
    <property type="entry name" value="Arg_tRNA_synt_N"/>
    <property type="match status" value="1"/>
</dbReference>
<keyword evidence="4 9" id="KW-0547">Nucleotide-binding</keyword>
<dbReference type="PRINTS" id="PR01038">
    <property type="entry name" value="TRNASYNTHARG"/>
</dbReference>
<evidence type="ECO:0000256" key="10">
    <source>
        <dbReference type="RuleBase" id="RU363038"/>
    </source>
</evidence>
<comment type="caution">
    <text evidence="13">The sequence shown here is derived from an EMBL/GenBank/DDBJ whole genome shotgun (WGS) entry which is preliminary data.</text>
</comment>
<keyword evidence="6 9" id="KW-0648">Protein biosynthesis</keyword>
<dbReference type="InterPro" id="IPR008909">
    <property type="entry name" value="DALR_anticod-bd"/>
</dbReference>
<evidence type="ECO:0000313" key="13">
    <source>
        <dbReference type="EMBL" id="NSL54658.1"/>
    </source>
</evidence>
<evidence type="ECO:0000256" key="3">
    <source>
        <dbReference type="ARBA" id="ARBA00022598"/>
    </source>
</evidence>
<dbReference type="InterPro" id="IPR014729">
    <property type="entry name" value="Rossmann-like_a/b/a_fold"/>
</dbReference>
<feature type="short sequence motif" description="'HIGH' region" evidence="9">
    <location>
        <begin position="123"/>
        <end position="133"/>
    </location>
</feature>
<dbReference type="PROSITE" id="PS00178">
    <property type="entry name" value="AA_TRNA_LIGASE_I"/>
    <property type="match status" value="1"/>
</dbReference>
<dbReference type="RefSeq" id="WP_170021124.1">
    <property type="nucleotide sequence ID" value="NZ_JABCSC020000001.1"/>
</dbReference>
<keyword evidence="3 9" id="KW-0436">Ligase</keyword>
<evidence type="ECO:0000256" key="1">
    <source>
        <dbReference type="ARBA" id="ARBA00005594"/>
    </source>
</evidence>
<feature type="domain" description="Arginyl tRNA synthetase N-terminal" evidence="12">
    <location>
        <begin position="3"/>
        <end position="88"/>
    </location>
</feature>
<evidence type="ECO:0000313" key="14">
    <source>
        <dbReference type="Proteomes" id="UP000778523"/>
    </source>
</evidence>
<dbReference type="SMART" id="SM00836">
    <property type="entry name" value="DALR_1"/>
    <property type="match status" value="1"/>
</dbReference>
<dbReference type="InterPro" id="IPR009080">
    <property type="entry name" value="tRNAsynth_Ia_anticodon-bd"/>
</dbReference>
<dbReference type="PANTHER" id="PTHR11956:SF5">
    <property type="entry name" value="ARGININE--TRNA LIGASE, CYTOPLASMIC"/>
    <property type="match status" value="1"/>
</dbReference>
<accession>A0ABX2IFQ6</accession>
<name>A0ABX2IFQ6_9RHOO</name>
<protein>
    <recommendedName>
        <fullName evidence="9">Arginine--tRNA ligase</fullName>
        <ecNumber evidence="9">6.1.1.19</ecNumber>
    </recommendedName>
    <alternativeName>
        <fullName evidence="9">Arginyl-tRNA synthetase</fullName>
        <shortName evidence="9">ArgRS</shortName>
    </alternativeName>
</protein>
<evidence type="ECO:0000259" key="12">
    <source>
        <dbReference type="SMART" id="SM01016"/>
    </source>
</evidence>
<dbReference type="SUPFAM" id="SSF55190">
    <property type="entry name" value="Arginyl-tRNA synthetase (ArgRS), N-terminal 'additional' domain"/>
    <property type="match status" value="1"/>
</dbReference>
<dbReference type="HAMAP" id="MF_00123">
    <property type="entry name" value="Arg_tRNA_synth"/>
    <property type="match status" value="1"/>
</dbReference>
<dbReference type="NCBIfam" id="TIGR00456">
    <property type="entry name" value="argS"/>
    <property type="match status" value="1"/>
</dbReference>
<organism evidence="13 14">
    <name type="scientific">Uliginosibacterium aquaticum</name>
    <dbReference type="NCBI Taxonomy" id="2731212"/>
    <lineage>
        <taxon>Bacteria</taxon>
        <taxon>Pseudomonadati</taxon>
        <taxon>Pseudomonadota</taxon>
        <taxon>Betaproteobacteria</taxon>
        <taxon>Rhodocyclales</taxon>
        <taxon>Zoogloeaceae</taxon>
        <taxon>Uliginosibacterium</taxon>
    </lineage>
</organism>
<keyword evidence="2 9" id="KW-0963">Cytoplasm</keyword>
<dbReference type="Gene3D" id="1.10.730.10">
    <property type="entry name" value="Isoleucyl-tRNA Synthetase, Domain 1"/>
    <property type="match status" value="1"/>
</dbReference>
<feature type="domain" description="DALR anticodon binding" evidence="11">
    <location>
        <begin position="461"/>
        <end position="574"/>
    </location>
</feature>
<dbReference type="InterPro" id="IPR036695">
    <property type="entry name" value="Arg-tRNA-synth_N_sf"/>
</dbReference>
<dbReference type="InterPro" id="IPR035684">
    <property type="entry name" value="ArgRS_core"/>
</dbReference>
<keyword evidence="5 9" id="KW-0067">ATP-binding</keyword>
<evidence type="ECO:0000256" key="5">
    <source>
        <dbReference type="ARBA" id="ARBA00022840"/>
    </source>
</evidence>
<evidence type="ECO:0000256" key="7">
    <source>
        <dbReference type="ARBA" id="ARBA00023146"/>
    </source>
</evidence>
<reference evidence="13 14" key="1">
    <citation type="submission" date="2020-06" db="EMBL/GenBank/DDBJ databases">
        <title>Draft genome of Uliginosibacterium sp. IMCC34675.</title>
        <authorList>
            <person name="Song J."/>
        </authorList>
    </citation>
    <scope>NUCLEOTIDE SEQUENCE [LARGE SCALE GENOMIC DNA]</scope>
    <source>
        <strain evidence="13 14">IMCC34675</strain>
    </source>
</reference>
<dbReference type="InterPro" id="IPR001278">
    <property type="entry name" value="Arg-tRNA-ligase"/>
</dbReference>
<evidence type="ECO:0000256" key="6">
    <source>
        <dbReference type="ARBA" id="ARBA00022917"/>
    </source>
</evidence>
<dbReference type="Pfam" id="PF00750">
    <property type="entry name" value="tRNA-synt_1d"/>
    <property type="match status" value="1"/>
</dbReference>
<dbReference type="InterPro" id="IPR005148">
    <property type="entry name" value="Arg-tRNA-synth_N"/>
</dbReference>
<keyword evidence="14" id="KW-1185">Reference proteome</keyword>
<dbReference type="Gene3D" id="3.30.1360.70">
    <property type="entry name" value="Arginyl tRNA synthetase N-terminal domain"/>
    <property type="match status" value="1"/>
</dbReference>
<dbReference type="InterPro" id="IPR001412">
    <property type="entry name" value="aa-tRNA-synth_I_CS"/>
</dbReference>
<dbReference type="SUPFAM" id="SSF52374">
    <property type="entry name" value="Nucleotidylyl transferase"/>
    <property type="match status" value="1"/>
</dbReference>
<dbReference type="GO" id="GO:0004814">
    <property type="term" value="F:arginine-tRNA ligase activity"/>
    <property type="evidence" value="ECO:0007669"/>
    <property type="project" value="UniProtKB-EC"/>
</dbReference>
<evidence type="ECO:0000259" key="11">
    <source>
        <dbReference type="SMART" id="SM00836"/>
    </source>
</evidence>
<dbReference type="PANTHER" id="PTHR11956">
    <property type="entry name" value="ARGINYL-TRNA SYNTHETASE"/>
    <property type="match status" value="1"/>
</dbReference>
<dbReference type="CDD" id="cd00671">
    <property type="entry name" value="ArgRS_core"/>
    <property type="match status" value="1"/>
</dbReference>
<dbReference type="Pfam" id="PF03485">
    <property type="entry name" value="Arg_tRNA_synt_N"/>
    <property type="match status" value="1"/>
</dbReference>
<gene>
    <name evidence="9 13" type="primary">argS</name>
    <name evidence="13" type="ORF">HJ583_006460</name>
</gene>
<dbReference type="EMBL" id="JABCSC020000001">
    <property type="protein sequence ID" value="NSL54658.1"/>
    <property type="molecule type" value="Genomic_DNA"/>
</dbReference>
<dbReference type="Pfam" id="PF05746">
    <property type="entry name" value="DALR_1"/>
    <property type="match status" value="1"/>
</dbReference>